<reference evidence="1 2" key="1">
    <citation type="submission" date="2015-07" db="EMBL/GenBank/DDBJ databases">
        <authorList>
            <person name="Noorani M."/>
        </authorList>
    </citation>
    <scope>NUCLEOTIDE SEQUENCE [LARGE SCALE GENOMIC DNA]</scope>
    <source>
        <strain evidence="1 2">CECT 7802</strain>
    </source>
</reference>
<name>A0A0M6YGF3_9RHOB</name>
<gene>
    <name evidence="1" type="ORF">JDO7802_01445</name>
</gene>
<dbReference type="Proteomes" id="UP000049222">
    <property type="component" value="Unassembled WGS sequence"/>
</dbReference>
<dbReference type="AlphaFoldDB" id="A0A0M6YGF3"/>
<evidence type="ECO:0000313" key="1">
    <source>
        <dbReference type="EMBL" id="CTQ49431.1"/>
    </source>
</evidence>
<evidence type="ECO:0000313" key="2">
    <source>
        <dbReference type="Proteomes" id="UP000049222"/>
    </source>
</evidence>
<dbReference type="EMBL" id="CXSU01000011">
    <property type="protein sequence ID" value="CTQ49431.1"/>
    <property type="molecule type" value="Genomic_DNA"/>
</dbReference>
<sequence>MPILENNPKLCDGFWRFVRGDMEDQVFENWLYSSNEIEDALGEEGYLAAISVNFYDAKRLAEFKAYLSQHLFKPACCDCHSQPDDGSVSLGEWPSDRFEIIEREIDGIWWLHRLECKECKTMWHLAAEERIFDVWLLKRYPIASRSQVQTYRDLLMSAKASGSKVWYFDPTVSWEIPAAIRDLAEETPGIACSEIERILPIDVGIVRQHARVVASKYKLDINLGA</sequence>
<accession>A0A0M6YGF3</accession>
<organism evidence="1 2">
    <name type="scientific">Jannaschia donghaensis</name>
    <dbReference type="NCBI Taxonomy" id="420998"/>
    <lineage>
        <taxon>Bacteria</taxon>
        <taxon>Pseudomonadati</taxon>
        <taxon>Pseudomonadota</taxon>
        <taxon>Alphaproteobacteria</taxon>
        <taxon>Rhodobacterales</taxon>
        <taxon>Roseobacteraceae</taxon>
        <taxon>Jannaschia</taxon>
    </lineage>
</organism>
<keyword evidence="2" id="KW-1185">Reference proteome</keyword>
<proteinExistence type="predicted"/>
<protein>
    <submittedName>
        <fullName evidence="1">Uncharacterized protein</fullName>
    </submittedName>
</protein>
<dbReference type="RefSeq" id="WP_187298111.1">
    <property type="nucleotide sequence ID" value="NZ_CXSU01000011.1"/>
</dbReference>